<feature type="compositionally biased region" description="Polar residues" evidence="1">
    <location>
        <begin position="650"/>
        <end position="662"/>
    </location>
</feature>
<sequence>MEANMEDLNLPIALRRTRRSSVGIKVESSTTAPFSELKTPHKRKRIVRFSDPGPHLSSGLTPMIRRTSIATPKRRRSSTPLRSSGNGATTPSGPTLQHTDSTPAHSLHQTAEGRVERRSRRSGLRDMLNKLEQEKRRKEHTAKTEIATLRAQVKARDREIYELQNATVVIDTERIWDLEQQIYNLREELARRARANVSDSRAYSWKTAAPDPFVDDLMDMTADEEQFGSTTMKQLQASTPERTIISFRSSFPTPPPTSPIIPATPCMRISPPLPMSHTGVQAELPDPEKEELEEELASMHQEVSKLTATLETYAAVGARLSNLLRSVNPDSTGTAATSPMQAIESQVQSLLQSMSDRNAALGDLTSTIAELGFPGADASEMITSLTSGFRAARLELEYLTPGEIALPLTSHGAEVLDLLLARLRILAKKSKEDDDAIDEYHALEQSLRKQLDARVSVMNGLKAEMSKAQKLMDDKNNRIRELEIGTDRLKGAVDGYIRDMSELEKLVERMEQENKSSTETHLAEQKSKDEELAAKDVSIADLEGKIAEAVLQTGELLKEMCDQEDDHRNQAALLNQQHGAALALRDARVTELRGEVGRVNESLRVAHETVRELRLENSGLKTRLDDERIRAKAAVDSMKGELQRVLQMSQDFLSSPKSATPETDSEVSGKRRRETSPESPSGSRAVVRAVGYLAGDLVRIGNKKMRRRYDSGLGMLNEDEVDI</sequence>
<feature type="region of interest" description="Disordered" evidence="1">
    <location>
        <begin position="29"/>
        <end position="124"/>
    </location>
</feature>
<dbReference type="EMBL" id="JAVFKD010000004">
    <property type="protein sequence ID" value="KAK5995434.1"/>
    <property type="molecule type" value="Genomic_DNA"/>
</dbReference>
<accession>A0ABR0STT0</accession>
<name>A0ABR0STT0_9HYPO</name>
<reference evidence="2 3" key="1">
    <citation type="submission" date="2024-01" db="EMBL/GenBank/DDBJ databases">
        <title>Complete genome of Cladobotryum mycophilum ATHUM6906.</title>
        <authorList>
            <person name="Christinaki A.C."/>
            <person name="Myridakis A.I."/>
            <person name="Kouvelis V.N."/>
        </authorList>
    </citation>
    <scope>NUCLEOTIDE SEQUENCE [LARGE SCALE GENOMIC DNA]</scope>
    <source>
        <strain evidence="2 3">ATHUM6906</strain>
    </source>
</reference>
<proteinExistence type="predicted"/>
<evidence type="ECO:0000313" key="2">
    <source>
        <dbReference type="EMBL" id="KAK5995434.1"/>
    </source>
</evidence>
<comment type="caution">
    <text evidence="2">The sequence shown here is derived from an EMBL/GenBank/DDBJ whole genome shotgun (WGS) entry which is preliminary data.</text>
</comment>
<protein>
    <submittedName>
        <fullName evidence="2">Uncharacterized protein</fullName>
    </submittedName>
</protein>
<evidence type="ECO:0000313" key="3">
    <source>
        <dbReference type="Proteomes" id="UP001338125"/>
    </source>
</evidence>
<gene>
    <name evidence="2" type="ORF">PT974_03840</name>
</gene>
<evidence type="ECO:0000256" key="1">
    <source>
        <dbReference type="SAM" id="MobiDB-lite"/>
    </source>
</evidence>
<keyword evidence="3" id="KW-1185">Reference proteome</keyword>
<organism evidence="2 3">
    <name type="scientific">Cladobotryum mycophilum</name>
    <dbReference type="NCBI Taxonomy" id="491253"/>
    <lineage>
        <taxon>Eukaryota</taxon>
        <taxon>Fungi</taxon>
        <taxon>Dikarya</taxon>
        <taxon>Ascomycota</taxon>
        <taxon>Pezizomycotina</taxon>
        <taxon>Sordariomycetes</taxon>
        <taxon>Hypocreomycetidae</taxon>
        <taxon>Hypocreales</taxon>
        <taxon>Hypocreaceae</taxon>
        <taxon>Cladobotryum</taxon>
    </lineage>
</organism>
<feature type="region of interest" description="Disordered" evidence="1">
    <location>
        <begin position="650"/>
        <end position="686"/>
    </location>
</feature>
<feature type="region of interest" description="Disordered" evidence="1">
    <location>
        <begin position="510"/>
        <end position="530"/>
    </location>
</feature>
<dbReference type="Proteomes" id="UP001338125">
    <property type="component" value="Unassembled WGS sequence"/>
</dbReference>
<feature type="compositionally biased region" description="Polar residues" evidence="1">
    <location>
        <begin position="78"/>
        <end position="109"/>
    </location>
</feature>